<dbReference type="AlphaFoldDB" id="A0A1Y5T1T7"/>
<sequence length="233" mass="25693">MKRLGLVAGLVLFGAALFWMTRPAPYDTGAPLRTSEGPVHLLEGLETEVLPRGWLHRTFFRVTPTQYRMTEADGARALRCTTNNSASILARDTRIAVADLPMLSWRWKVVQPIASDVDESTEEGDDHPLRLYLRFANQDGDTRGAEIIWSNKKYAPGDFKIIGSFYHYVANGLPENIGQWHDQAVDLRRLYQDIGGTGTPVLETLGVFCDSDNTGAKSGGFIAKIVLSAADPA</sequence>
<dbReference type="OrthoDB" id="7830613at2"/>
<dbReference type="RefSeq" id="WP_085892964.1">
    <property type="nucleotide sequence ID" value="NZ_FWFL01000007.1"/>
</dbReference>
<evidence type="ECO:0000313" key="1">
    <source>
        <dbReference type="EMBL" id="SLN52115.1"/>
    </source>
</evidence>
<evidence type="ECO:0008006" key="3">
    <source>
        <dbReference type="Google" id="ProtNLM"/>
    </source>
</evidence>
<protein>
    <recommendedName>
        <fullName evidence="3">DUF3047 domain-containing protein</fullName>
    </recommendedName>
</protein>
<keyword evidence="2" id="KW-1185">Reference proteome</keyword>
<accession>A0A1Y5T1T7</accession>
<proteinExistence type="predicted"/>
<dbReference type="Proteomes" id="UP000193827">
    <property type="component" value="Unassembled WGS sequence"/>
</dbReference>
<dbReference type="InterPro" id="IPR021409">
    <property type="entry name" value="DUF3047"/>
</dbReference>
<name>A0A1Y5T1T7_9RHOB</name>
<evidence type="ECO:0000313" key="2">
    <source>
        <dbReference type="Proteomes" id="UP000193827"/>
    </source>
</evidence>
<reference evidence="1 2" key="1">
    <citation type="submission" date="2017-03" db="EMBL/GenBank/DDBJ databases">
        <authorList>
            <person name="Afonso C.L."/>
            <person name="Miller P.J."/>
            <person name="Scott M.A."/>
            <person name="Spackman E."/>
            <person name="Goraichik I."/>
            <person name="Dimitrov K.M."/>
            <person name="Suarez D.L."/>
            <person name="Swayne D.E."/>
        </authorList>
    </citation>
    <scope>NUCLEOTIDE SEQUENCE [LARGE SCALE GENOMIC DNA]</scope>
    <source>
        <strain evidence="1 2">CECT 8287</strain>
    </source>
</reference>
<dbReference type="Pfam" id="PF11249">
    <property type="entry name" value="DUF3047"/>
    <property type="match status" value="1"/>
</dbReference>
<dbReference type="EMBL" id="FWFL01000007">
    <property type="protein sequence ID" value="SLN52115.1"/>
    <property type="molecule type" value="Genomic_DNA"/>
</dbReference>
<organism evidence="1 2">
    <name type="scientific">Roseovarius litorisediminis</name>
    <dbReference type="NCBI Taxonomy" id="1312363"/>
    <lineage>
        <taxon>Bacteria</taxon>
        <taxon>Pseudomonadati</taxon>
        <taxon>Pseudomonadota</taxon>
        <taxon>Alphaproteobacteria</taxon>
        <taxon>Rhodobacterales</taxon>
        <taxon>Roseobacteraceae</taxon>
        <taxon>Roseovarius</taxon>
    </lineage>
</organism>
<gene>
    <name evidence="1" type="ORF">PEL8287_02728</name>
</gene>